<sequence>MSAVCRIQVFGGSLGDRDRKRGMFPLALFTVLDVFDAREVTATFYTHGFGCSRLDGVFLNQRNFFDDREREGMLGLLDPTSAAHAVWLQRGKLCAGLFVARLLPSSTNFKRT</sequence>
<dbReference type="EMBL" id="CAADFP010000215">
    <property type="protein sequence ID" value="VFK33600.1"/>
    <property type="molecule type" value="Genomic_DNA"/>
</dbReference>
<dbReference type="EMBL" id="CAADFM010000188">
    <property type="protein sequence ID" value="VFK18076.1"/>
    <property type="molecule type" value="Genomic_DNA"/>
</dbReference>
<evidence type="ECO:0000313" key="1">
    <source>
        <dbReference type="EMBL" id="VFK18076.1"/>
    </source>
</evidence>
<name>A0A450WM15_9GAMM</name>
<reference evidence="1" key="1">
    <citation type="submission" date="2019-02" db="EMBL/GenBank/DDBJ databases">
        <authorList>
            <person name="Gruber-Vodicka R. H."/>
            <person name="Seah K. B. B."/>
        </authorList>
    </citation>
    <scope>NUCLEOTIDE SEQUENCE</scope>
    <source>
        <strain evidence="1">BECK_S312</strain>
        <strain evidence="2">BECK_S426</strain>
    </source>
</reference>
<dbReference type="AlphaFoldDB" id="A0A450WM15"/>
<accession>A0A450WM15</accession>
<proteinExistence type="predicted"/>
<evidence type="ECO:0000313" key="2">
    <source>
        <dbReference type="EMBL" id="VFK33600.1"/>
    </source>
</evidence>
<protein>
    <submittedName>
        <fullName evidence="1">Uncharacterized protein</fullName>
    </submittedName>
</protein>
<gene>
    <name evidence="1" type="ORF">BECKLPF1236A_GA0070988_101885</name>
    <name evidence="2" type="ORF">BECKLPF1236C_GA0070990_102153</name>
</gene>
<organism evidence="1">
    <name type="scientific">Candidatus Kentrum sp. LPFa</name>
    <dbReference type="NCBI Taxonomy" id="2126335"/>
    <lineage>
        <taxon>Bacteria</taxon>
        <taxon>Pseudomonadati</taxon>
        <taxon>Pseudomonadota</taxon>
        <taxon>Gammaproteobacteria</taxon>
        <taxon>Candidatus Kentrum</taxon>
    </lineage>
</organism>